<accession>W9QDK1</accession>
<dbReference type="PANTHER" id="PTHR46137:SF2">
    <property type="entry name" value="OS09G0526800 PROTEIN"/>
    <property type="match status" value="1"/>
</dbReference>
<dbReference type="STRING" id="981085.W9QDK1"/>
<sequence>MFKISGTCSTGSYDPPDVVIGRANDMLKGNQFGKYDLFDNNCESFAFYRKTGNRTSPQVFSIKFAAKIALDAVVKHKLERLQHDILVHQKEN</sequence>
<evidence type="ECO:0000313" key="2">
    <source>
        <dbReference type="EMBL" id="EXB29190.1"/>
    </source>
</evidence>
<evidence type="ECO:0000259" key="1">
    <source>
        <dbReference type="PROSITE" id="PS51934"/>
    </source>
</evidence>
<proteinExistence type="predicted"/>
<dbReference type="AlphaFoldDB" id="W9QDK1"/>
<reference evidence="3" key="1">
    <citation type="submission" date="2013-01" db="EMBL/GenBank/DDBJ databases">
        <title>Draft Genome Sequence of a Mulberry Tree, Morus notabilis C.K. Schneid.</title>
        <authorList>
            <person name="He N."/>
            <person name="Zhao S."/>
        </authorList>
    </citation>
    <scope>NUCLEOTIDE SEQUENCE</scope>
</reference>
<name>W9QDK1_9ROSA</name>
<dbReference type="PROSITE" id="PS51934">
    <property type="entry name" value="LRAT"/>
    <property type="match status" value="1"/>
</dbReference>
<dbReference type="Pfam" id="PF04970">
    <property type="entry name" value="LRAT"/>
    <property type="match status" value="1"/>
</dbReference>
<evidence type="ECO:0000313" key="3">
    <source>
        <dbReference type="Proteomes" id="UP000030645"/>
    </source>
</evidence>
<organism evidence="2 3">
    <name type="scientific">Morus notabilis</name>
    <dbReference type="NCBI Taxonomy" id="981085"/>
    <lineage>
        <taxon>Eukaryota</taxon>
        <taxon>Viridiplantae</taxon>
        <taxon>Streptophyta</taxon>
        <taxon>Embryophyta</taxon>
        <taxon>Tracheophyta</taxon>
        <taxon>Spermatophyta</taxon>
        <taxon>Magnoliopsida</taxon>
        <taxon>eudicotyledons</taxon>
        <taxon>Gunneridae</taxon>
        <taxon>Pentapetalae</taxon>
        <taxon>rosids</taxon>
        <taxon>fabids</taxon>
        <taxon>Rosales</taxon>
        <taxon>Moraceae</taxon>
        <taxon>Moreae</taxon>
        <taxon>Morus</taxon>
    </lineage>
</organism>
<feature type="domain" description="LRAT" evidence="1">
    <location>
        <begin position="1"/>
        <end position="58"/>
    </location>
</feature>
<protein>
    <recommendedName>
        <fullName evidence="1">LRAT domain-containing protein</fullName>
    </recommendedName>
</protein>
<dbReference type="Gene3D" id="3.90.1720.10">
    <property type="entry name" value="endopeptidase domain like (from Nostoc punctiforme)"/>
    <property type="match status" value="1"/>
</dbReference>
<dbReference type="InterPro" id="IPR007053">
    <property type="entry name" value="LRAT_dom"/>
</dbReference>
<dbReference type="PANTHER" id="PTHR46137">
    <property type="entry name" value="OS05G0310600 PROTEIN"/>
    <property type="match status" value="1"/>
</dbReference>
<gene>
    <name evidence="2" type="ORF">L484_019724</name>
</gene>
<dbReference type="Proteomes" id="UP000030645">
    <property type="component" value="Unassembled WGS sequence"/>
</dbReference>
<dbReference type="EMBL" id="KE343429">
    <property type="protein sequence ID" value="EXB29190.1"/>
    <property type="molecule type" value="Genomic_DNA"/>
</dbReference>
<keyword evidence="3" id="KW-1185">Reference proteome</keyword>